<dbReference type="AlphaFoldDB" id="A0A1Q2CVR2"/>
<dbReference type="STRING" id="399497.BW733_04175"/>
<accession>A0A1Q2CVR2</accession>
<feature type="signal peptide" evidence="5">
    <location>
        <begin position="1"/>
        <end position="21"/>
    </location>
</feature>
<evidence type="ECO:0000256" key="1">
    <source>
        <dbReference type="ARBA" id="ARBA00008520"/>
    </source>
</evidence>
<keyword evidence="2" id="KW-0813">Transport</keyword>
<dbReference type="GO" id="GO:0042956">
    <property type="term" value="P:maltodextrin transmembrane transport"/>
    <property type="evidence" value="ECO:0007669"/>
    <property type="project" value="TreeGrafter"/>
</dbReference>
<evidence type="ECO:0000313" key="7">
    <source>
        <dbReference type="Proteomes" id="UP000188235"/>
    </source>
</evidence>
<dbReference type="EMBL" id="CP019607">
    <property type="protein sequence ID" value="AQP50151.1"/>
    <property type="molecule type" value="Genomic_DNA"/>
</dbReference>
<feature type="region of interest" description="Disordered" evidence="4">
    <location>
        <begin position="21"/>
        <end position="51"/>
    </location>
</feature>
<sequence length="424" mass="43770">MRKSLIAVATAGLTLSLAACGGGSGTSTSTPTTGVASPEATTASSPATSAPAATGSLTVWVDETRIDAFKQLGSAFQASTGVSLDVVQKPSQDIKTDFIAQAPTGEGPDLIVGAHDWVGDLQANGVIAPVELGDAVSGFNEIAIRGFTFDGQLYGVPYATENIGLVRNNGMVQDTPATFDELIAQGKAVEGAQFPVVIQQGAEGDAYHLYPVQTSFGASVFKVDADGAYTTELGMAGPEGEAFAAYLKKMADEKVVSASLGADQAKQAFLDKKTPYIVTGVWNIKDFQDAGIDVSVVPVPSAGGQPSAPFVGVQGVYLSSKSENALLANQFLEYLATPEAQDKLYEFAGRTPALTASADKVKDPILNGFAEAGKYGQPMPAIAAMGAVWKYWGAAELSIIEGKAEPAVAWQAMVKNINDAIAAA</sequence>
<dbReference type="InterPro" id="IPR006059">
    <property type="entry name" value="SBP"/>
</dbReference>
<evidence type="ECO:0000256" key="3">
    <source>
        <dbReference type="ARBA" id="ARBA00022729"/>
    </source>
</evidence>
<dbReference type="Gene3D" id="3.40.190.10">
    <property type="entry name" value="Periplasmic binding protein-like II"/>
    <property type="match status" value="2"/>
</dbReference>
<name>A0A1Q2CVR2_9ACTN</name>
<dbReference type="SUPFAM" id="SSF53850">
    <property type="entry name" value="Periplasmic binding protein-like II"/>
    <property type="match status" value="1"/>
</dbReference>
<dbReference type="OrthoDB" id="9766758at2"/>
<protein>
    <submittedName>
        <fullName evidence="6">Maltose ABC transporter substrate-binding protein</fullName>
    </submittedName>
</protein>
<proteinExistence type="inferred from homology"/>
<evidence type="ECO:0000256" key="4">
    <source>
        <dbReference type="SAM" id="MobiDB-lite"/>
    </source>
</evidence>
<dbReference type="RefSeq" id="WP_077348149.1">
    <property type="nucleotide sequence ID" value="NZ_CP019607.1"/>
</dbReference>
<reference evidence="6 7" key="1">
    <citation type="journal article" date="2008" name="Int. J. Syst. Evol. Microbiol.">
        <title>Tessaracoccus flavescens sp. nov., isolated from marine sediment.</title>
        <authorList>
            <person name="Lee D.W."/>
            <person name="Lee S.D."/>
        </authorList>
    </citation>
    <scope>NUCLEOTIDE SEQUENCE [LARGE SCALE GENOMIC DNA]</scope>
    <source>
        <strain evidence="6 7">SST-39T</strain>
    </source>
</reference>
<dbReference type="PROSITE" id="PS51257">
    <property type="entry name" value="PROKAR_LIPOPROTEIN"/>
    <property type="match status" value="1"/>
</dbReference>
<evidence type="ECO:0000313" key="6">
    <source>
        <dbReference type="EMBL" id="AQP50151.1"/>
    </source>
</evidence>
<gene>
    <name evidence="6" type="ORF">BW733_04175</name>
</gene>
<evidence type="ECO:0000256" key="2">
    <source>
        <dbReference type="ARBA" id="ARBA00022448"/>
    </source>
</evidence>
<keyword evidence="7" id="KW-1185">Reference proteome</keyword>
<organism evidence="6 7">
    <name type="scientific">Tessaracoccus flavescens</name>
    <dbReference type="NCBI Taxonomy" id="399497"/>
    <lineage>
        <taxon>Bacteria</taxon>
        <taxon>Bacillati</taxon>
        <taxon>Actinomycetota</taxon>
        <taxon>Actinomycetes</taxon>
        <taxon>Propionibacteriales</taxon>
        <taxon>Propionibacteriaceae</taxon>
        <taxon>Tessaracoccus</taxon>
    </lineage>
</organism>
<dbReference type="GO" id="GO:1901982">
    <property type="term" value="F:maltose binding"/>
    <property type="evidence" value="ECO:0007669"/>
    <property type="project" value="TreeGrafter"/>
</dbReference>
<keyword evidence="3 5" id="KW-0732">Signal</keyword>
<dbReference type="CDD" id="cd13586">
    <property type="entry name" value="PBP2_Maltose_binding_like"/>
    <property type="match status" value="1"/>
</dbReference>
<dbReference type="PANTHER" id="PTHR30061:SF50">
    <property type="entry name" value="MALTOSE_MALTODEXTRIN-BINDING PERIPLASMIC PROTEIN"/>
    <property type="match status" value="1"/>
</dbReference>
<comment type="similarity">
    <text evidence="1">Belongs to the bacterial solute-binding protein 1 family.</text>
</comment>
<dbReference type="GO" id="GO:0015768">
    <property type="term" value="P:maltose transport"/>
    <property type="evidence" value="ECO:0007669"/>
    <property type="project" value="TreeGrafter"/>
</dbReference>
<dbReference type="KEGG" id="tfa:BW733_04175"/>
<dbReference type="GO" id="GO:0055052">
    <property type="term" value="C:ATP-binding cassette (ABC) transporter complex, substrate-binding subunit-containing"/>
    <property type="evidence" value="ECO:0007669"/>
    <property type="project" value="TreeGrafter"/>
</dbReference>
<feature type="compositionally biased region" description="Low complexity" evidence="4">
    <location>
        <begin position="26"/>
        <end position="51"/>
    </location>
</feature>
<dbReference type="Pfam" id="PF13416">
    <property type="entry name" value="SBP_bac_8"/>
    <property type="match status" value="1"/>
</dbReference>
<evidence type="ECO:0000256" key="5">
    <source>
        <dbReference type="SAM" id="SignalP"/>
    </source>
</evidence>
<feature type="chain" id="PRO_5039496120" evidence="5">
    <location>
        <begin position="22"/>
        <end position="424"/>
    </location>
</feature>
<dbReference type="Proteomes" id="UP000188235">
    <property type="component" value="Chromosome"/>
</dbReference>
<dbReference type="PANTHER" id="PTHR30061">
    <property type="entry name" value="MALTOSE-BINDING PERIPLASMIC PROTEIN"/>
    <property type="match status" value="1"/>
</dbReference>